<organism evidence="8 9">
    <name type="scientific">Aspergillus fumigatiaffinis</name>
    <dbReference type="NCBI Taxonomy" id="340414"/>
    <lineage>
        <taxon>Eukaryota</taxon>
        <taxon>Fungi</taxon>
        <taxon>Dikarya</taxon>
        <taxon>Ascomycota</taxon>
        <taxon>Pezizomycotina</taxon>
        <taxon>Eurotiomycetes</taxon>
        <taxon>Eurotiomycetidae</taxon>
        <taxon>Eurotiales</taxon>
        <taxon>Aspergillaceae</taxon>
        <taxon>Aspergillus</taxon>
        <taxon>Aspergillus subgen. Fumigati</taxon>
    </lineage>
</organism>
<accession>A0A8H4LZB3</accession>
<keyword evidence="2" id="KW-0597">Phosphoprotein</keyword>
<evidence type="ECO:0000259" key="7">
    <source>
        <dbReference type="PROSITE" id="PS50075"/>
    </source>
</evidence>
<dbReference type="InterPro" id="IPR006162">
    <property type="entry name" value="Ppantetheine_attach_site"/>
</dbReference>
<dbReference type="GO" id="GO:0016874">
    <property type="term" value="F:ligase activity"/>
    <property type="evidence" value="ECO:0007669"/>
    <property type="project" value="UniProtKB-KW"/>
</dbReference>
<proteinExistence type="inferred from homology"/>
<dbReference type="InterPro" id="IPR023213">
    <property type="entry name" value="CAT-like_dom_sf"/>
</dbReference>
<dbReference type="PROSITE" id="PS00455">
    <property type="entry name" value="AMP_BINDING"/>
    <property type="match status" value="2"/>
</dbReference>
<dbReference type="PANTHER" id="PTHR45527">
    <property type="entry name" value="NONRIBOSOMAL PEPTIDE SYNTHETASE"/>
    <property type="match status" value="1"/>
</dbReference>
<dbReference type="CDD" id="cd19545">
    <property type="entry name" value="FUM14_C_NRPS-like"/>
    <property type="match status" value="1"/>
</dbReference>
<dbReference type="Gene3D" id="3.30.300.30">
    <property type="match status" value="2"/>
</dbReference>
<dbReference type="Proteomes" id="UP000653565">
    <property type="component" value="Unassembled WGS sequence"/>
</dbReference>
<evidence type="ECO:0000256" key="5">
    <source>
        <dbReference type="ARBA" id="ARBA00029454"/>
    </source>
</evidence>
<dbReference type="SUPFAM" id="SSF47336">
    <property type="entry name" value="ACP-like"/>
    <property type="match status" value="2"/>
</dbReference>
<comment type="similarity">
    <text evidence="5">Belongs to the NRP synthetase family.</text>
</comment>
<dbReference type="GO" id="GO:0043041">
    <property type="term" value="P:amino acid activation for nonribosomal peptide biosynthetic process"/>
    <property type="evidence" value="ECO:0007669"/>
    <property type="project" value="TreeGrafter"/>
</dbReference>
<dbReference type="OrthoDB" id="416786at2759"/>
<dbReference type="InterPro" id="IPR042099">
    <property type="entry name" value="ANL_N_sf"/>
</dbReference>
<dbReference type="InterPro" id="IPR020845">
    <property type="entry name" value="AMP-binding_CS"/>
</dbReference>
<evidence type="ECO:0000313" key="9">
    <source>
        <dbReference type="Proteomes" id="UP000653565"/>
    </source>
</evidence>
<feature type="compositionally biased region" description="Basic and acidic residues" evidence="6">
    <location>
        <begin position="1862"/>
        <end position="1874"/>
    </location>
</feature>
<dbReference type="NCBIfam" id="TIGR01733">
    <property type="entry name" value="AA-adenyl-dom"/>
    <property type="match status" value="2"/>
</dbReference>
<reference evidence="8" key="2">
    <citation type="submission" date="2020-04" db="EMBL/GenBank/DDBJ databases">
        <authorList>
            <person name="Santos R.A.C."/>
            <person name="Steenwyk J.L."/>
            <person name="Rivero-Menendez O."/>
            <person name="Mead M.E."/>
            <person name="Silva L.P."/>
            <person name="Bastos R.W."/>
            <person name="Alastruey-Izquierdo A."/>
            <person name="Goldman G.H."/>
            <person name="Rokas A."/>
        </authorList>
    </citation>
    <scope>NUCLEOTIDE SEQUENCE</scope>
    <source>
        <strain evidence="8">CNM-CM6805</strain>
    </source>
</reference>
<dbReference type="SUPFAM" id="SSF56801">
    <property type="entry name" value="Acetyl-CoA synthetase-like"/>
    <property type="match status" value="2"/>
</dbReference>
<dbReference type="CDD" id="cd19542">
    <property type="entry name" value="CT_NRPS-like"/>
    <property type="match status" value="1"/>
</dbReference>
<dbReference type="PANTHER" id="PTHR45527:SF1">
    <property type="entry name" value="FATTY ACID SYNTHASE"/>
    <property type="match status" value="1"/>
</dbReference>
<keyword evidence="3" id="KW-0436">Ligase</keyword>
<gene>
    <name evidence="8" type="ORF">CNMCM6805_000322</name>
</gene>
<dbReference type="FunFam" id="3.40.50.12780:FF:000014">
    <property type="entry name" value="Nonribosomal peptide synthetase 1"/>
    <property type="match status" value="1"/>
</dbReference>
<dbReference type="FunFam" id="3.30.300.30:FF:000015">
    <property type="entry name" value="Nonribosomal peptide synthase SidD"/>
    <property type="match status" value="2"/>
</dbReference>
<dbReference type="GO" id="GO:0044550">
    <property type="term" value="P:secondary metabolite biosynthetic process"/>
    <property type="evidence" value="ECO:0007669"/>
    <property type="project" value="TreeGrafter"/>
</dbReference>
<dbReference type="InterPro" id="IPR009081">
    <property type="entry name" value="PP-bd_ACP"/>
</dbReference>
<dbReference type="Gene3D" id="3.40.50.12780">
    <property type="entry name" value="N-terminal domain of ligase-like"/>
    <property type="match status" value="2"/>
</dbReference>
<feature type="region of interest" description="Disordered" evidence="6">
    <location>
        <begin position="1855"/>
        <end position="1878"/>
    </location>
</feature>
<evidence type="ECO:0000313" key="8">
    <source>
        <dbReference type="EMBL" id="KAF4231090.1"/>
    </source>
</evidence>
<dbReference type="InterPro" id="IPR010071">
    <property type="entry name" value="AA_adenyl_dom"/>
</dbReference>
<dbReference type="EMBL" id="JAAAPX010000108">
    <property type="protein sequence ID" value="KAF4231090.1"/>
    <property type="molecule type" value="Genomic_DNA"/>
</dbReference>
<dbReference type="InterPro" id="IPR020806">
    <property type="entry name" value="PKS_PP-bd"/>
</dbReference>
<feature type="domain" description="Carrier" evidence="7">
    <location>
        <begin position="709"/>
        <end position="785"/>
    </location>
</feature>
<evidence type="ECO:0000256" key="6">
    <source>
        <dbReference type="SAM" id="MobiDB-lite"/>
    </source>
</evidence>
<dbReference type="InterPro" id="IPR036736">
    <property type="entry name" value="ACP-like_sf"/>
</dbReference>
<dbReference type="GO" id="GO:0031177">
    <property type="term" value="F:phosphopantetheine binding"/>
    <property type="evidence" value="ECO:0007669"/>
    <property type="project" value="InterPro"/>
</dbReference>
<keyword evidence="4" id="KW-0677">Repeat</keyword>
<name>A0A8H4LZB3_9EURO</name>
<dbReference type="Gene3D" id="3.30.559.10">
    <property type="entry name" value="Chloramphenicol acetyltransferase-like domain"/>
    <property type="match status" value="2"/>
</dbReference>
<dbReference type="Gene3D" id="3.30.559.30">
    <property type="entry name" value="Nonribosomal peptide synthetase, condensation domain"/>
    <property type="match status" value="2"/>
</dbReference>
<dbReference type="CDD" id="cd05918">
    <property type="entry name" value="A_NRPS_SidN3_like"/>
    <property type="match status" value="2"/>
</dbReference>
<reference evidence="8" key="1">
    <citation type="journal article" date="2020" name="bioRxiv">
        <title>Genomic and phenotypic heterogeneity of clinical isolates of the human pathogens Aspergillus fumigatus, Aspergillus lentulus and Aspergillus fumigatiaffinis.</title>
        <authorList>
            <person name="dos Santos R.A.C."/>
            <person name="Steenwyk J.L."/>
            <person name="Rivero-Menendez O."/>
            <person name="Mead M.E."/>
            <person name="Silva L.P."/>
            <person name="Bastos R.W."/>
            <person name="Alastruey-Izquierdo A."/>
            <person name="Goldman G.H."/>
            <person name="Rokas A."/>
        </authorList>
    </citation>
    <scope>NUCLEOTIDE SEQUENCE</scope>
    <source>
        <strain evidence="8">CNM-CM6805</strain>
    </source>
</reference>
<dbReference type="GO" id="GO:0005737">
    <property type="term" value="C:cytoplasm"/>
    <property type="evidence" value="ECO:0007669"/>
    <property type="project" value="TreeGrafter"/>
</dbReference>
<dbReference type="InterPro" id="IPR000873">
    <property type="entry name" value="AMP-dep_synth/lig_dom"/>
</dbReference>
<dbReference type="PROSITE" id="PS50075">
    <property type="entry name" value="CARRIER"/>
    <property type="match status" value="2"/>
</dbReference>
<dbReference type="PROSITE" id="PS00012">
    <property type="entry name" value="PHOSPHOPANTETHEINE"/>
    <property type="match status" value="1"/>
</dbReference>
<protein>
    <recommendedName>
        <fullName evidence="7">Carrier domain-containing protein</fullName>
    </recommendedName>
</protein>
<dbReference type="Pfam" id="PF00550">
    <property type="entry name" value="PP-binding"/>
    <property type="match status" value="2"/>
</dbReference>
<dbReference type="Gene3D" id="1.10.1200.10">
    <property type="entry name" value="ACP-like"/>
    <property type="match status" value="2"/>
</dbReference>
<keyword evidence="1" id="KW-0596">Phosphopantetheine</keyword>
<evidence type="ECO:0000256" key="2">
    <source>
        <dbReference type="ARBA" id="ARBA00022553"/>
    </source>
</evidence>
<keyword evidence="9" id="KW-1185">Reference proteome</keyword>
<sequence>MGSYSAFQTITACLDEKLATGRAKHDDSSFRAHSLKASWALVLSRFSENQTLSFAVLETPKAPVDSRCLESACIISPHVETWQISGNPDTLLVDAAKLQQRKPWLETAGNRRSDATTAVVIRSHGGLGDTHSAVVHILEQMIASPELTFREVDFLGAYSTGLLRQWNVRPVQHQVCIHSLIQDRCRSQPDAEALCAWDGALTYAKLDELSLAVGLQLQSLGVAPESKVPLCFEKSLWTVVAILGVLRAGGAFVLLDPSHPVPRLAEICSQLQADVVITSDSLREMGANLAPRAIALPDTLSKESLSPCNSTLESTVTPANAAYVAFTSGSTGKPKGIVIEHQSFCANALAQNEIQNLDNKTRAFQFASYGFDSSILEMLMTLIAGGCVCIPSEKQRLNGLAAAINNLRANWVELTPSVARLIKPEQIPNVRSLLLVGEPMTQDQIAQWTGKVQLINAYGPAECSVVTSIQPDVRLQDPYNVGRPHSSRCWIVNRQDHHQLEPLGAVGELLISGPIVGRGYLNQPQQKSFVSSPKWATTEFAIPAEERFYKTGDLFRYNVEDGTLRYIGRKDTQVKIHGQRVDLQEIEHHARRFQEGIDAVADVVNPSNTNGGKLLALFVTAAEADADQDEAFSAPMDDAFCALSNSLQDWLRERLPAFMVPTKYIPVKRFPLTKTGKLDRRALVNLAAQFGGARARGEPERDRGNGKDSGLLHKEESIRALFAEVLGCPEKDISAHDGFYDLGGNSLAAIELVARARDRGLEITVADVIRLQTVQQIAGCAVANRDVHIIAPFALLADVEQSLSTAAAQCRVERDMVEDMYACTPLQAGLVYLSIKNPGSFVSTYRFSFTPSVNLDRFQEAWKRTYLAHPMLRTCVVQLQDGQLLQVVIKAKALSTSSLAKDNAETMALGRPLTRWEVRHARGSKPAVFTLTMHHAVFDGWSFIQVLDDLQKGYDGHALPSRPSFNRVIDYISRLDMSAAYRFWSQEFTGLRATVFPDSCNRSSVVSPRPSSRSDRIPLATADKDWTLANKIKLAWALVVSAQTGSNDVVYGLTVSGRNAPVPGIDCIAGPTIATFPFRTQLDPHSSVEDMLLRLREHDVAIIPFEQTGLARISEASPEAALACRFQNLLTIRLSSVQSPSAILTDLPENEHQELLFASYPLSIVAQQRAESLEIKAFFDSTVLDTNRVQMLLDQFATALQRILRDPGTQMGQLMTQNPPDWDQLAVWNRKDNPERLRCMHEVIIDFCLTQPDAEAVCAWDGSLKYHELLSLSRGVAGHLQSRGWCRGTAVGICMERSKWFPVAMLGVLMSGAAMVLLEPNFPIPRLQQIVQDADARVVICSPALQDKCKKIVDSTVTLTSDIVLADYCSWSQSSMTPQDPMYVAFTSGSTGTPKGVVIEHGMVYSVVHGHKDVISVSNTSRGLLFASPAFDICLAEVMFMLAAGGCLCIPSEDQRMNKLACAMTDMRVNIAMLTPSVARTISPAEVPCLQTLVLGGEAPSATDLATWASQVRLHQSYGPAECTMYTTTTGPLSPASDPSNVGSCPNASCWIVNPDNHHQLRPVGSVGELLIGGPIVGRGYKKRTAETEAAFIRNPSWCVKFPFLQGHRLYKTGDLAVFRPDGSLSLVGRKDAQIKLHGQRIELHDIEHCAEQYEQQTAAIAGLVTLREIAEPRLILFVYNPKQVDTTSVHFPNHERQELFLPPSSEIRSQLQGLKTHLSQHLPSFMVPSLLIPLSSLPLSPSGKADRKKLREEAGNLTREIVTEYLGHAASHKKQPITEQERFVRASFAKVLSLDEESIGVDDDFFALGGDSISAMQLLTLCRKGNLALSMLDFLSYNTVSLFCEHACSTHDESVAPSKKQSHEASAPRDTTSKADGPLAEFPEAEMQLIQSLLNVANINDIEDVYSCSDAHAGVLELYTPNYSSTAIFEIRTRKAVTLSQVVAAWNRLVQHHAALRTIVLHVPNLHVGYLHVVLKQVPADVVILPRSQNVRQEVEKLEPVSSWKATPPHRLVVGQEDDGTVILRLDTGRALIDAISIEILLEGFCLALHGRFSASKETPYRQYLTYLRSQSREEALQFWKQTLSETRPCNLPRVPSELHQPCRSRPCKARSLRRSLRVEKFDRLTSFWRSNHVTLTNIFQLAWALTLQHYTKSRDVCFGTVISGRDIPLPAIWQMVGTFFNVVPCRFILEPASTVLDTLRQNQEEMQRRNEHQHCSMPAAVRQAGIVGVAGLQQLFNTVLTVQNVVEVGSSRDKGNGDEIVMKLVELEDATEYDFCVAVLLSPSQIDVELRYWASSASEDYASRILECFLHHLEESLHHVSEPLNAIAGFE</sequence>
<dbReference type="InterPro" id="IPR001242">
    <property type="entry name" value="Condensation_dom"/>
</dbReference>
<evidence type="ECO:0000256" key="3">
    <source>
        <dbReference type="ARBA" id="ARBA00022598"/>
    </source>
</evidence>
<evidence type="ECO:0000256" key="1">
    <source>
        <dbReference type="ARBA" id="ARBA00022450"/>
    </source>
</evidence>
<dbReference type="InterPro" id="IPR045851">
    <property type="entry name" value="AMP-bd_C_sf"/>
</dbReference>
<dbReference type="Pfam" id="PF00501">
    <property type="entry name" value="AMP-binding"/>
    <property type="match status" value="2"/>
</dbReference>
<comment type="caution">
    <text evidence="8">The sequence shown here is derived from an EMBL/GenBank/DDBJ whole genome shotgun (WGS) entry which is preliminary data.</text>
</comment>
<dbReference type="SUPFAM" id="SSF52777">
    <property type="entry name" value="CoA-dependent acyltransferases"/>
    <property type="match status" value="4"/>
</dbReference>
<evidence type="ECO:0000256" key="4">
    <source>
        <dbReference type="ARBA" id="ARBA00022737"/>
    </source>
</evidence>
<feature type="domain" description="Carrier" evidence="7">
    <location>
        <begin position="1776"/>
        <end position="1852"/>
    </location>
</feature>
<dbReference type="SMART" id="SM00823">
    <property type="entry name" value="PKS_PP"/>
    <property type="match status" value="2"/>
</dbReference>
<dbReference type="Pfam" id="PF00668">
    <property type="entry name" value="Condensation"/>
    <property type="match status" value="2"/>
</dbReference>